<accession>A0A2G5CYY1</accession>
<feature type="transmembrane region" description="Helical" evidence="1">
    <location>
        <begin position="50"/>
        <end position="71"/>
    </location>
</feature>
<keyword evidence="1" id="KW-1133">Transmembrane helix</keyword>
<dbReference type="InParanoid" id="A0A2G5CYY1"/>
<sequence>MAKISISKAIVMFLVMTILSMVNVSAQFDDEMAPEMAPAIPPSMTSGSMMSAQFSGVVLFSSMVLSLVALLKH</sequence>
<feature type="chain" id="PRO_5013559152" description="Transmembrane protein" evidence="2">
    <location>
        <begin position="27"/>
        <end position="73"/>
    </location>
</feature>
<organism evidence="3 4">
    <name type="scientific">Aquilegia coerulea</name>
    <name type="common">Rocky mountain columbine</name>
    <dbReference type="NCBI Taxonomy" id="218851"/>
    <lineage>
        <taxon>Eukaryota</taxon>
        <taxon>Viridiplantae</taxon>
        <taxon>Streptophyta</taxon>
        <taxon>Embryophyta</taxon>
        <taxon>Tracheophyta</taxon>
        <taxon>Spermatophyta</taxon>
        <taxon>Magnoliopsida</taxon>
        <taxon>Ranunculales</taxon>
        <taxon>Ranunculaceae</taxon>
        <taxon>Thalictroideae</taxon>
        <taxon>Aquilegia</taxon>
    </lineage>
</organism>
<keyword evidence="1" id="KW-0812">Transmembrane</keyword>
<proteinExistence type="predicted"/>
<name>A0A2G5CYY1_AQUCA</name>
<feature type="signal peptide" evidence="2">
    <location>
        <begin position="1"/>
        <end position="26"/>
    </location>
</feature>
<dbReference type="Proteomes" id="UP000230069">
    <property type="component" value="Unassembled WGS sequence"/>
</dbReference>
<evidence type="ECO:0000313" key="3">
    <source>
        <dbReference type="EMBL" id="PIA36468.1"/>
    </source>
</evidence>
<dbReference type="OrthoDB" id="10554228at2759"/>
<keyword evidence="1" id="KW-0472">Membrane</keyword>
<evidence type="ECO:0000313" key="4">
    <source>
        <dbReference type="Proteomes" id="UP000230069"/>
    </source>
</evidence>
<dbReference type="AlphaFoldDB" id="A0A2G5CYY1"/>
<evidence type="ECO:0000256" key="1">
    <source>
        <dbReference type="SAM" id="Phobius"/>
    </source>
</evidence>
<keyword evidence="4" id="KW-1185">Reference proteome</keyword>
<keyword evidence="2" id="KW-0732">Signal</keyword>
<dbReference type="EMBL" id="KZ305051">
    <property type="protein sequence ID" value="PIA36468.1"/>
    <property type="molecule type" value="Genomic_DNA"/>
</dbReference>
<reference evidence="3 4" key="1">
    <citation type="submission" date="2017-09" db="EMBL/GenBank/DDBJ databases">
        <title>WGS assembly of Aquilegia coerulea Goldsmith.</title>
        <authorList>
            <person name="Hodges S."/>
            <person name="Kramer E."/>
            <person name="Nordborg M."/>
            <person name="Tomkins J."/>
            <person name="Borevitz J."/>
            <person name="Derieg N."/>
            <person name="Yan J."/>
            <person name="Mihaltcheva S."/>
            <person name="Hayes R.D."/>
            <person name="Rokhsar D."/>
        </authorList>
    </citation>
    <scope>NUCLEOTIDE SEQUENCE [LARGE SCALE GENOMIC DNA]</scope>
    <source>
        <strain evidence="4">cv. Goldsmith</strain>
    </source>
</reference>
<evidence type="ECO:0000256" key="2">
    <source>
        <dbReference type="SAM" id="SignalP"/>
    </source>
</evidence>
<gene>
    <name evidence="3" type="ORF">AQUCO_03400392v1</name>
</gene>
<protein>
    <recommendedName>
        <fullName evidence="5">Transmembrane protein</fullName>
    </recommendedName>
</protein>
<evidence type="ECO:0008006" key="5">
    <source>
        <dbReference type="Google" id="ProtNLM"/>
    </source>
</evidence>